<dbReference type="Proteomes" id="UP000183918">
    <property type="component" value="Unassembled WGS sequence"/>
</dbReference>
<dbReference type="PROSITE" id="PS51918">
    <property type="entry name" value="RADICAL_SAM"/>
    <property type="match status" value="1"/>
</dbReference>
<dbReference type="InterPro" id="IPR023867">
    <property type="entry name" value="Sulphatase_maturase_rSAM"/>
</dbReference>
<dbReference type="GO" id="GO:0046872">
    <property type="term" value="F:metal ion binding"/>
    <property type="evidence" value="ECO:0007669"/>
    <property type="project" value="UniProtKB-KW"/>
</dbReference>
<accession>A0A1H3MRY4</accession>
<dbReference type="RefSeq" id="WP_074719184.1">
    <property type="nucleotide sequence ID" value="NZ_FNPG01000038.1"/>
</dbReference>
<dbReference type="Gene3D" id="3.20.20.70">
    <property type="entry name" value="Aldolase class I"/>
    <property type="match status" value="1"/>
</dbReference>
<comment type="similarity">
    <text evidence="7">Belongs to the radical SAM superfamily. Anaerobic sulfatase-maturating enzyme family.</text>
</comment>
<dbReference type="InterPro" id="IPR013785">
    <property type="entry name" value="Aldolase_TIM"/>
</dbReference>
<dbReference type="InterPro" id="IPR007197">
    <property type="entry name" value="rSAM"/>
</dbReference>
<dbReference type="STRING" id="1122142.SAMN02910414_02388"/>
<dbReference type="GO" id="GO:0016491">
    <property type="term" value="F:oxidoreductase activity"/>
    <property type="evidence" value="ECO:0007669"/>
    <property type="project" value="InterPro"/>
</dbReference>
<evidence type="ECO:0000256" key="5">
    <source>
        <dbReference type="ARBA" id="ARBA00023004"/>
    </source>
</evidence>
<dbReference type="SMART" id="SM00729">
    <property type="entry name" value="Elp3"/>
    <property type="match status" value="1"/>
</dbReference>
<evidence type="ECO:0000256" key="7">
    <source>
        <dbReference type="ARBA" id="ARBA00023601"/>
    </source>
</evidence>
<dbReference type="AlphaFoldDB" id="A0A1H3MRY4"/>
<proteinExistence type="inferred from homology"/>
<keyword evidence="2" id="KW-0004">4Fe-4S</keyword>
<evidence type="ECO:0000256" key="1">
    <source>
        <dbReference type="ARBA" id="ARBA00001966"/>
    </source>
</evidence>
<keyword evidence="6" id="KW-0411">Iron-sulfur</keyword>
<evidence type="ECO:0000313" key="9">
    <source>
        <dbReference type="EMBL" id="SDY79224.1"/>
    </source>
</evidence>
<dbReference type="PANTHER" id="PTHR43273">
    <property type="entry name" value="ANAEROBIC SULFATASE-MATURATING ENZYME HOMOLOG ASLB-RELATED"/>
    <property type="match status" value="1"/>
</dbReference>
<evidence type="ECO:0000259" key="8">
    <source>
        <dbReference type="PROSITE" id="PS51918"/>
    </source>
</evidence>
<gene>
    <name evidence="9" type="ORF">SAMN02910414_02388</name>
</gene>
<evidence type="ECO:0000256" key="6">
    <source>
        <dbReference type="ARBA" id="ARBA00023014"/>
    </source>
</evidence>
<comment type="cofactor">
    <cofactor evidence="1">
        <name>[4Fe-4S] cluster</name>
        <dbReference type="ChEBI" id="CHEBI:49883"/>
    </cofactor>
</comment>
<dbReference type="SFLD" id="SFLDG01386">
    <property type="entry name" value="main_SPASM_domain-containing"/>
    <property type="match status" value="1"/>
</dbReference>
<keyword evidence="5" id="KW-0408">Iron</keyword>
<dbReference type="Pfam" id="PF04055">
    <property type="entry name" value="Radical_SAM"/>
    <property type="match status" value="1"/>
</dbReference>
<dbReference type="CDD" id="cd01335">
    <property type="entry name" value="Radical_SAM"/>
    <property type="match status" value="1"/>
</dbReference>
<reference evidence="9 10" key="1">
    <citation type="submission" date="2016-10" db="EMBL/GenBank/DDBJ databases">
        <authorList>
            <person name="de Groot N.N."/>
        </authorList>
    </citation>
    <scope>NUCLEOTIDE SEQUENCE [LARGE SCALE GENOMIC DNA]</scope>
    <source>
        <strain evidence="9 10">DSM 14045</strain>
    </source>
</reference>
<dbReference type="SFLD" id="SFLDG01384">
    <property type="entry name" value="thioether_bond_formation_requi"/>
    <property type="match status" value="1"/>
</dbReference>
<protein>
    <recommendedName>
        <fullName evidence="8">Radical SAM core domain-containing protein</fullName>
    </recommendedName>
</protein>
<dbReference type="SFLD" id="SFLDS00029">
    <property type="entry name" value="Radical_SAM"/>
    <property type="match status" value="1"/>
</dbReference>
<dbReference type="SUPFAM" id="SSF102114">
    <property type="entry name" value="Radical SAM enzymes"/>
    <property type="match status" value="1"/>
</dbReference>
<organism evidence="9 10">
    <name type="scientific">Lachnobacterium bovis DSM 14045</name>
    <dbReference type="NCBI Taxonomy" id="1122142"/>
    <lineage>
        <taxon>Bacteria</taxon>
        <taxon>Bacillati</taxon>
        <taxon>Bacillota</taxon>
        <taxon>Clostridia</taxon>
        <taxon>Lachnospirales</taxon>
        <taxon>Lachnospiraceae</taxon>
        <taxon>Lachnobacterium</taxon>
    </lineage>
</organism>
<evidence type="ECO:0000313" key="10">
    <source>
        <dbReference type="Proteomes" id="UP000183918"/>
    </source>
</evidence>
<dbReference type="EMBL" id="FNPG01000038">
    <property type="protein sequence ID" value="SDY79224.1"/>
    <property type="molecule type" value="Genomic_DNA"/>
</dbReference>
<feature type="domain" description="Radical SAM core" evidence="8">
    <location>
        <begin position="67"/>
        <end position="312"/>
    </location>
</feature>
<evidence type="ECO:0000256" key="3">
    <source>
        <dbReference type="ARBA" id="ARBA00022691"/>
    </source>
</evidence>
<dbReference type="PROSITE" id="PS01305">
    <property type="entry name" value="MOAA_NIFB_PQQE"/>
    <property type="match status" value="1"/>
</dbReference>
<evidence type="ECO:0000256" key="4">
    <source>
        <dbReference type="ARBA" id="ARBA00022723"/>
    </source>
</evidence>
<sequence>MKLNGKEFTTKSGAEYVYLSDMNIVLSKNAIEAYPQRRELLSQIPGYKKTNEYYDCYREYTPEEIKLEIMKNGLCELAIEVTSACNFRCEYCVYSGKYENQRLHDYQNMDVTTVFKAIDKYYELIEEGIEYNSDRTPVISYYGGEPLVKFDLIKKCTEYAKEKFDNNILFTITTNGSLMNDDVIDFFVNEKFNVVVSIDGYKENHNRNRKDVKGNPTFDSVIENARKLFLKQGTPVFTSVVFDYDTDFVLMEKFFRDNDFLVCLSINSVNPYSTTYFDKYTVDSYDRFKAKLDILMKEFELSVVDNEANPLAFMSRTFGDICTSSFMRQCDISKKNNKIIKHTGACVPGNKIFVDVNGDFYICEKVGRSIVIGNVEEGINYEKCAQVVNRYNNLVVHKCRNCVIRNNCKRCYVSIDMDENKINIPAESCKKQIEDYFADLSFAYSIFESNPKWIGRYFSEYYDAINDMMVMLR</sequence>
<dbReference type="InterPro" id="IPR058240">
    <property type="entry name" value="rSAM_sf"/>
</dbReference>
<keyword evidence="4" id="KW-0479">Metal-binding</keyword>
<dbReference type="InterPro" id="IPR000385">
    <property type="entry name" value="MoaA_NifB_PqqE_Fe-S-bd_CS"/>
</dbReference>
<keyword evidence="10" id="KW-1185">Reference proteome</keyword>
<evidence type="ECO:0000256" key="2">
    <source>
        <dbReference type="ARBA" id="ARBA00022485"/>
    </source>
</evidence>
<dbReference type="PANTHER" id="PTHR43273:SF3">
    <property type="entry name" value="ANAEROBIC SULFATASE-MATURATING ENZYME HOMOLOG ASLB-RELATED"/>
    <property type="match status" value="1"/>
</dbReference>
<keyword evidence="3" id="KW-0949">S-adenosyl-L-methionine</keyword>
<dbReference type="GO" id="GO:0051539">
    <property type="term" value="F:4 iron, 4 sulfur cluster binding"/>
    <property type="evidence" value="ECO:0007669"/>
    <property type="project" value="UniProtKB-KW"/>
</dbReference>
<dbReference type="GO" id="GO:0032324">
    <property type="term" value="P:molybdopterin cofactor biosynthetic process"/>
    <property type="evidence" value="ECO:0007669"/>
    <property type="project" value="UniProtKB-ARBA"/>
</dbReference>
<name>A0A1H3MRY4_9FIRM</name>
<dbReference type="InterPro" id="IPR006638">
    <property type="entry name" value="Elp3/MiaA/NifB-like_rSAM"/>
</dbReference>
<dbReference type="SFLD" id="SFLDG01067">
    <property type="entry name" value="SPASM/twitch_domain_containing"/>
    <property type="match status" value="1"/>
</dbReference>